<sequence>MPEFELHFSPLSTEENATFKLLELPLELVSLVESSLEKSETIDLTDPQSLVIKGDPTEDAVLCTRNKTYSIRAVNLSNTLLVALDFADDAVVIRDQVNEILELAPAVPKISKLVALLRGREYDETNEDDDEEDTDDSTRYTYTQARQDIQASDAELDQCLKQKRILIIKDELRPISLPYLNTILELILTVLISDSLPHSACPIEKLTSALAGEHGVSPTVSRQILKWLGSISSDRAKWKMDVVEVVKELGLGILREYPRSAPEPVGKEAFLDRWKERVGDTFVEKVELKLLAGNFLETNSGIRQLESLTYFPASALPTDPAARFSDLFLTRTKWKVDDMTPFLSDIAVNNKERDKLLLKYCRAVNEAGVVSYTARAQYNG</sequence>
<evidence type="ECO:0008006" key="5">
    <source>
        <dbReference type="Google" id="ProtNLM"/>
    </source>
</evidence>
<comment type="similarity">
    <text evidence="1">Belongs to the DCC1 family.</text>
</comment>
<dbReference type="GO" id="GO:0000785">
    <property type="term" value="C:chromatin"/>
    <property type="evidence" value="ECO:0007669"/>
    <property type="project" value="TreeGrafter"/>
</dbReference>
<comment type="caution">
    <text evidence="3">The sequence shown here is derived from an EMBL/GenBank/DDBJ whole genome shotgun (WGS) entry which is preliminary data.</text>
</comment>
<dbReference type="EMBL" id="QPFP01000007">
    <property type="protein sequence ID" value="TEB35671.1"/>
    <property type="molecule type" value="Genomic_DNA"/>
</dbReference>
<evidence type="ECO:0000256" key="1">
    <source>
        <dbReference type="ARBA" id="ARBA00007017"/>
    </source>
</evidence>
<dbReference type="Pfam" id="PF09724">
    <property type="entry name" value="Dcc1"/>
    <property type="match status" value="1"/>
</dbReference>
<dbReference type="Proteomes" id="UP000298030">
    <property type="component" value="Unassembled WGS sequence"/>
</dbReference>
<dbReference type="AlphaFoldDB" id="A0A4Y7TNY5"/>
<evidence type="ECO:0000313" key="4">
    <source>
        <dbReference type="Proteomes" id="UP000298030"/>
    </source>
</evidence>
<protein>
    <recommendedName>
        <fullName evidence="5">Sister chromatid cohesion protein DCC1</fullName>
    </recommendedName>
</protein>
<dbReference type="InterPro" id="IPR019128">
    <property type="entry name" value="Dcc1"/>
</dbReference>
<dbReference type="GO" id="GO:0006260">
    <property type="term" value="P:DNA replication"/>
    <property type="evidence" value="ECO:0007669"/>
    <property type="project" value="UniProtKB-KW"/>
</dbReference>
<dbReference type="STRING" id="71717.A0A4Y7TNY5"/>
<evidence type="ECO:0000256" key="2">
    <source>
        <dbReference type="ARBA" id="ARBA00022705"/>
    </source>
</evidence>
<dbReference type="OrthoDB" id="276989at2759"/>
<keyword evidence="2" id="KW-0235">DNA replication</keyword>
<reference evidence="3 4" key="1">
    <citation type="journal article" date="2019" name="Nat. Ecol. Evol.">
        <title>Megaphylogeny resolves global patterns of mushroom evolution.</title>
        <authorList>
            <person name="Varga T."/>
            <person name="Krizsan K."/>
            <person name="Foldi C."/>
            <person name="Dima B."/>
            <person name="Sanchez-Garcia M."/>
            <person name="Sanchez-Ramirez S."/>
            <person name="Szollosi G.J."/>
            <person name="Szarkandi J.G."/>
            <person name="Papp V."/>
            <person name="Albert L."/>
            <person name="Andreopoulos W."/>
            <person name="Angelini C."/>
            <person name="Antonin V."/>
            <person name="Barry K.W."/>
            <person name="Bougher N.L."/>
            <person name="Buchanan P."/>
            <person name="Buyck B."/>
            <person name="Bense V."/>
            <person name="Catcheside P."/>
            <person name="Chovatia M."/>
            <person name="Cooper J."/>
            <person name="Damon W."/>
            <person name="Desjardin D."/>
            <person name="Finy P."/>
            <person name="Geml J."/>
            <person name="Haridas S."/>
            <person name="Hughes K."/>
            <person name="Justo A."/>
            <person name="Karasinski D."/>
            <person name="Kautmanova I."/>
            <person name="Kiss B."/>
            <person name="Kocsube S."/>
            <person name="Kotiranta H."/>
            <person name="LaButti K.M."/>
            <person name="Lechner B.E."/>
            <person name="Liimatainen K."/>
            <person name="Lipzen A."/>
            <person name="Lukacs Z."/>
            <person name="Mihaltcheva S."/>
            <person name="Morgado L.N."/>
            <person name="Niskanen T."/>
            <person name="Noordeloos M.E."/>
            <person name="Ohm R.A."/>
            <person name="Ortiz-Santana B."/>
            <person name="Ovrebo C."/>
            <person name="Racz N."/>
            <person name="Riley R."/>
            <person name="Savchenko A."/>
            <person name="Shiryaev A."/>
            <person name="Soop K."/>
            <person name="Spirin V."/>
            <person name="Szebenyi C."/>
            <person name="Tomsovsky M."/>
            <person name="Tulloss R.E."/>
            <person name="Uehling J."/>
            <person name="Grigoriev I.V."/>
            <person name="Vagvolgyi C."/>
            <person name="Papp T."/>
            <person name="Martin F.M."/>
            <person name="Miettinen O."/>
            <person name="Hibbett D.S."/>
            <person name="Nagy L.G."/>
        </authorList>
    </citation>
    <scope>NUCLEOTIDE SEQUENCE [LARGE SCALE GENOMIC DNA]</scope>
    <source>
        <strain evidence="3 4">FP101781</strain>
    </source>
</reference>
<name>A0A4Y7TNY5_COPMI</name>
<organism evidence="3 4">
    <name type="scientific">Coprinellus micaceus</name>
    <name type="common">Glistening ink-cap mushroom</name>
    <name type="synonym">Coprinus micaceus</name>
    <dbReference type="NCBI Taxonomy" id="71717"/>
    <lineage>
        <taxon>Eukaryota</taxon>
        <taxon>Fungi</taxon>
        <taxon>Dikarya</taxon>
        <taxon>Basidiomycota</taxon>
        <taxon>Agaricomycotina</taxon>
        <taxon>Agaricomycetes</taxon>
        <taxon>Agaricomycetidae</taxon>
        <taxon>Agaricales</taxon>
        <taxon>Agaricineae</taxon>
        <taxon>Psathyrellaceae</taxon>
        <taxon>Coprinellus</taxon>
    </lineage>
</organism>
<dbReference type="GO" id="GO:0034088">
    <property type="term" value="P:maintenance of mitotic sister chromatid cohesion"/>
    <property type="evidence" value="ECO:0007669"/>
    <property type="project" value="TreeGrafter"/>
</dbReference>
<keyword evidence="4" id="KW-1185">Reference proteome</keyword>
<evidence type="ECO:0000313" key="3">
    <source>
        <dbReference type="EMBL" id="TEB35671.1"/>
    </source>
</evidence>
<dbReference type="PANTHER" id="PTHR13395">
    <property type="entry name" value="SISTER CHROMATID COHESION PROTEIN DCC1-RELATED"/>
    <property type="match status" value="1"/>
</dbReference>
<accession>A0A4Y7TNY5</accession>
<proteinExistence type="inferred from homology"/>
<dbReference type="GO" id="GO:0000775">
    <property type="term" value="C:chromosome, centromeric region"/>
    <property type="evidence" value="ECO:0007669"/>
    <property type="project" value="TreeGrafter"/>
</dbReference>
<dbReference type="GO" id="GO:0031390">
    <property type="term" value="C:Ctf18 RFC-like complex"/>
    <property type="evidence" value="ECO:0007669"/>
    <property type="project" value="InterPro"/>
</dbReference>
<dbReference type="PANTHER" id="PTHR13395:SF6">
    <property type="entry name" value="SISTER CHROMATID COHESION PROTEIN DCC1"/>
    <property type="match status" value="1"/>
</dbReference>
<gene>
    <name evidence="3" type="ORF">FA13DRAFT_1911514</name>
</gene>